<dbReference type="Pfam" id="PF01593">
    <property type="entry name" value="Amino_oxidase"/>
    <property type="match status" value="1"/>
</dbReference>
<dbReference type="GO" id="GO:0097621">
    <property type="term" value="F:monoamine oxidase activity"/>
    <property type="evidence" value="ECO:0007669"/>
    <property type="project" value="UniProtKB-EC"/>
</dbReference>
<keyword evidence="8 13" id="KW-0560">Oxidoreductase</keyword>
<evidence type="ECO:0000256" key="8">
    <source>
        <dbReference type="ARBA" id="ARBA00023002"/>
    </source>
</evidence>
<dbReference type="GO" id="GO:0005741">
    <property type="term" value="C:mitochondrial outer membrane"/>
    <property type="evidence" value="ECO:0007669"/>
    <property type="project" value="UniProtKB-SubCell"/>
</dbReference>
<evidence type="ECO:0000256" key="5">
    <source>
        <dbReference type="ARBA" id="ARBA00022692"/>
    </source>
</evidence>
<organism evidence="15 16">
    <name type="scientific">Branchiostoma lanceolatum</name>
    <name type="common">Common lancelet</name>
    <name type="synonym">Amphioxus lanceolatum</name>
    <dbReference type="NCBI Taxonomy" id="7740"/>
    <lineage>
        <taxon>Eukaryota</taxon>
        <taxon>Metazoa</taxon>
        <taxon>Chordata</taxon>
        <taxon>Cephalochordata</taxon>
        <taxon>Leptocardii</taxon>
        <taxon>Amphioxiformes</taxon>
        <taxon>Branchiostomatidae</taxon>
        <taxon>Branchiostoma</taxon>
    </lineage>
</organism>
<reference evidence="15" key="1">
    <citation type="submission" date="2022-01" db="EMBL/GenBank/DDBJ databases">
        <authorList>
            <person name="Braso-Vives M."/>
        </authorList>
    </citation>
    <scope>NUCLEOTIDE SEQUENCE</scope>
</reference>
<evidence type="ECO:0000256" key="1">
    <source>
        <dbReference type="ARBA" id="ARBA00001974"/>
    </source>
</evidence>
<feature type="domain" description="Amine oxidase" evidence="14">
    <location>
        <begin position="13"/>
        <end position="114"/>
    </location>
</feature>
<dbReference type="PANTHER" id="PTHR43563:SF11">
    <property type="entry name" value="AMINE OXIDASE [FLAVIN-CONTAINING] A"/>
    <property type="match status" value="1"/>
</dbReference>
<evidence type="ECO:0000313" key="15">
    <source>
        <dbReference type="EMBL" id="CAH1265392.1"/>
    </source>
</evidence>
<dbReference type="Proteomes" id="UP000838412">
    <property type="component" value="Chromosome 5"/>
</dbReference>
<keyword evidence="5" id="KW-0812">Transmembrane</keyword>
<evidence type="ECO:0000256" key="9">
    <source>
        <dbReference type="ARBA" id="ARBA00023128"/>
    </source>
</evidence>
<dbReference type="EC" id="1.4.3.-" evidence="13"/>
<keyword evidence="7" id="KW-1133">Transmembrane helix</keyword>
<dbReference type="GO" id="GO:0008131">
    <property type="term" value="F:primary methylamine oxidase activity"/>
    <property type="evidence" value="ECO:0007669"/>
    <property type="project" value="TreeGrafter"/>
</dbReference>
<gene>
    <name evidence="15" type="primary">MAOA</name>
    <name evidence="15" type="ORF">BLAG_LOCUS19403</name>
</gene>
<dbReference type="AlphaFoldDB" id="A0A8K0A0B1"/>
<feature type="binding site" evidence="12">
    <location>
        <position position="91"/>
    </location>
    <ligand>
        <name>FAD</name>
        <dbReference type="ChEBI" id="CHEBI:57692"/>
    </ligand>
</feature>
<dbReference type="InterPro" id="IPR002937">
    <property type="entry name" value="Amino_oxidase"/>
</dbReference>
<comment type="similarity">
    <text evidence="3 13">Belongs to the flavin monoamine oxidase family.</text>
</comment>
<sequence>MYRTITGKKAIKAREMTKEQRKDAFCQCLAKAFSSEEAMQPLDYLEKNWNEEEYIGGGFSAYFPPGVLTCNKTIGWRRCNPTGRVFLAGAESATQGYGSLEGAVWAGKRAAEQVVAVISQGADDGHPEKIEN</sequence>
<evidence type="ECO:0000256" key="11">
    <source>
        <dbReference type="ARBA" id="ARBA00048448"/>
    </source>
</evidence>
<evidence type="ECO:0000256" key="3">
    <source>
        <dbReference type="ARBA" id="ARBA00005995"/>
    </source>
</evidence>
<evidence type="ECO:0000259" key="14">
    <source>
        <dbReference type="Pfam" id="PF01593"/>
    </source>
</evidence>
<keyword evidence="4 13" id="KW-0285">Flavoprotein</keyword>
<evidence type="ECO:0000256" key="6">
    <source>
        <dbReference type="ARBA" id="ARBA00022827"/>
    </source>
</evidence>
<proteinExistence type="inferred from homology"/>
<comment type="subcellular location">
    <subcellularLocation>
        <location evidence="2">Mitochondrion outer membrane</location>
        <topology evidence="2">Single-pass type IV membrane protein</topology>
        <orientation evidence="2">Cytoplasmic side</orientation>
    </subcellularLocation>
</comment>
<name>A0A8K0A0B1_BRALA</name>
<evidence type="ECO:0000256" key="10">
    <source>
        <dbReference type="ARBA" id="ARBA00023136"/>
    </source>
</evidence>
<evidence type="ECO:0000256" key="12">
    <source>
        <dbReference type="PIRSR" id="PIRSR601613-1"/>
    </source>
</evidence>
<dbReference type="GO" id="GO:0050660">
    <property type="term" value="F:flavin adenine dinucleotide binding"/>
    <property type="evidence" value="ECO:0007669"/>
    <property type="project" value="TreeGrafter"/>
</dbReference>
<evidence type="ECO:0000313" key="16">
    <source>
        <dbReference type="Proteomes" id="UP000838412"/>
    </source>
</evidence>
<dbReference type="Gene3D" id="3.50.50.60">
    <property type="entry name" value="FAD/NAD(P)-binding domain"/>
    <property type="match status" value="1"/>
</dbReference>
<dbReference type="SUPFAM" id="SSF54373">
    <property type="entry name" value="FAD-linked reductases, C-terminal domain"/>
    <property type="match status" value="1"/>
</dbReference>
<keyword evidence="16" id="KW-1185">Reference proteome</keyword>
<keyword evidence="6 13" id="KW-0274">FAD</keyword>
<dbReference type="EMBL" id="OV696690">
    <property type="protein sequence ID" value="CAH1265392.1"/>
    <property type="molecule type" value="Genomic_DNA"/>
</dbReference>
<dbReference type="InterPro" id="IPR001613">
    <property type="entry name" value="Flavin_amine_oxidase"/>
</dbReference>
<comment type="cofactor">
    <cofactor evidence="1 13">
        <name>FAD</name>
        <dbReference type="ChEBI" id="CHEBI:57692"/>
    </cofactor>
</comment>
<dbReference type="PANTHER" id="PTHR43563">
    <property type="entry name" value="AMINE OXIDASE"/>
    <property type="match status" value="1"/>
</dbReference>
<evidence type="ECO:0000256" key="4">
    <source>
        <dbReference type="ARBA" id="ARBA00022630"/>
    </source>
</evidence>
<protein>
    <recommendedName>
        <fullName evidence="13">Amine oxidase</fullName>
        <ecNumber evidence="13">1.4.3.-</ecNumber>
    </recommendedName>
</protein>
<keyword evidence="9" id="KW-0496">Mitochondrion</keyword>
<evidence type="ECO:0000256" key="2">
    <source>
        <dbReference type="ARBA" id="ARBA00004362"/>
    </source>
</evidence>
<dbReference type="InterPro" id="IPR036188">
    <property type="entry name" value="FAD/NAD-bd_sf"/>
</dbReference>
<dbReference type="SUPFAM" id="SSF51905">
    <property type="entry name" value="FAD/NAD(P)-binding domain"/>
    <property type="match status" value="1"/>
</dbReference>
<comment type="catalytic activity">
    <reaction evidence="11">
        <text>a secondary aliphatic amine + O2 + H2O = a primary amine + an aldehyde + H2O2</text>
        <dbReference type="Rhea" id="RHEA:26414"/>
        <dbReference type="ChEBI" id="CHEBI:15377"/>
        <dbReference type="ChEBI" id="CHEBI:15379"/>
        <dbReference type="ChEBI" id="CHEBI:16240"/>
        <dbReference type="ChEBI" id="CHEBI:17478"/>
        <dbReference type="ChEBI" id="CHEBI:58855"/>
        <dbReference type="ChEBI" id="CHEBI:65296"/>
        <dbReference type="EC" id="1.4.3.4"/>
    </reaction>
</comment>
<evidence type="ECO:0000256" key="13">
    <source>
        <dbReference type="RuleBase" id="RU362067"/>
    </source>
</evidence>
<dbReference type="PRINTS" id="PR00757">
    <property type="entry name" value="AMINEOXDASEF"/>
</dbReference>
<dbReference type="InterPro" id="IPR050703">
    <property type="entry name" value="Flavin_MAO"/>
</dbReference>
<keyword evidence="10" id="KW-0472">Membrane</keyword>
<evidence type="ECO:0000256" key="7">
    <source>
        <dbReference type="ARBA" id="ARBA00022989"/>
    </source>
</evidence>
<dbReference type="OrthoDB" id="7777654at2759"/>
<accession>A0A8K0A0B1</accession>